<dbReference type="AlphaFoldDB" id="G7E0F8"/>
<proteinExistence type="predicted"/>
<dbReference type="HOGENOM" id="CLU_1949347_0_0_1"/>
<dbReference type="RefSeq" id="XP_014566914.1">
    <property type="nucleotide sequence ID" value="XM_014711428.1"/>
</dbReference>
<dbReference type="Proteomes" id="UP000009131">
    <property type="component" value="Unassembled WGS sequence"/>
</dbReference>
<reference evidence="1 2" key="2">
    <citation type="journal article" date="2012" name="Open Biol.">
        <title>Characteristics of nucleosomes and linker DNA regions on the genome of the basidiomycete Mixia osmundae revealed by mono- and dinucleosome mapping.</title>
        <authorList>
            <person name="Nishida H."/>
            <person name="Kondo S."/>
            <person name="Matsumoto T."/>
            <person name="Suzuki Y."/>
            <person name="Yoshikawa H."/>
            <person name="Taylor T.D."/>
            <person name="Sugiyama J."/>
        </authorList>
    </citation>
    <scope>NUCLEOTIDE SEQUENCE [LARGE SCALE GENOMIC DNA]</scope>
    <source>
        <strain evidence="2">CBS 9802 / IAM 14324 / JCM 22182 / KY 12970</strain>
    </source>
</reference>
<dbReference type="InParanoid" id="G7E0F8"/>
<evidence type="ECO:0000313" key="1">
    <source>
        <dbReference type="EMBL" id="GAA96318.1"/>
    </source>
</evidence>
<protein>
    <submittedName>
        <fullName evidence="1">Uncharacterized protein</fullName>
    </submittedName>
</protein>
<dbReference type="EMBL" id="BABT02000078">
    <property type="protein sequence ID" value="GAA96318.1"/>
    <property type="molecule type" value="Genomic_DNA"/>
</dbReference>
<reference evidence="1 2" key="1">
    <citation type="journal article" date="2011" name="J. Gen. Appl. Microbiol.">
        <title>Draft genome sequencing of the enigmatic basidiomycete Mixia osmundae.</title>
        <authorList>
            <person name="Nishida H."/>
            <person name="Nagatsuka Y."/>
            <person name="Sugiyama J."/>
        </authorList>
    </citation>
    <scope>NUCLEOTIDE SEQUENCE [LARGE SCALE GENOMIC DNA]</scope>
    <source>
        <strain evidence="2">CBS 9802 / IAM 14324 / JCM 22182 / KY 12970</strain>
    </source>
</reference>
<keyword evidence="2" id="KW-1185">Reference proteome</keyword>
<accession>G7E0F8</accession>
<evidence type="ECO:0000313" key="2">
    <source>
        <dbReference type="Proteomes" id="UP000009131"/>
    </source>
</evidence>
<gene>
    <name evidence="1" type="primary">Mo02984</name>
    <name evidence="1" type="ORF">E5Q_02984</name>
</gene>
<organism evidence="1 2">
    <name type="scientific">Mixia osmundae (strain CBS 9802 / IAM 14324 / JCM 22182 / KY 12970)</name>
    <dbReference type="NCBI Taxonomy" id="764103"/>
    <lineage>
        <taxon>Eukaryota</taxon>
        <taxon>Fungi</taxon>
        <taxon>Dikarya</taxon>
        <taxon>Basidiomycota</taxon>
        <taxon>Pucciniomycotina</taxon>
        <taxon>Mixiomycetes</taxon>
        <taxon>Mixiales</taxon>
        <taxon>Mixiaceae</taxon>
        <taxon>Mixia</taxon>
    </lineage>
</organism>
<sequence>MGCARASLCSAQSACEPYRRECGKGRLQSLSSFPSDRQSAALNEQQSRCDDSLVRHSARHGNLPGLKELFWCDRASIDDDELALSTVLFSINVLYSRSYSAGEAAVYLCAVRRAKADLRLYHSSTTELS</sequence>
<name>G7E0F8_MIXOS</name>
<comment type="caution">
    <text evidence="1">The sequence shown here is derived from an EMBL/GenBank/DDBJ whole genome shotgun (WGS) entry which is preliminary data.</text>
</comment>